<comment type="caution">
    <text evidence="2">The sequence shown here is derived from an EMBL/GenBank/DDBJ whole genome shotgun (WGS) entry which is preliminary data.</text>
</comment>
<protein>
    <submittedName>
        <fullName evidence="2">Transcriptional regulator</fullName>
    </submittedName>
</protein>
<keyword evidence="3" id="KW-1185">Reference proteome</keyword>
<evidence type="ECO:0000256" key="1">
    <source>
        <dbReference type="SAM" id="MobiDB-lite"/>
    </source>
</evidence>
<feature type="region of interest" description="Disordered" evidence="1">
    <location>
        <begin position="1"/>
        <end position="34"/>
    </location>
</feature>
<dbReference type="AlphaFoldDB" id="A0AAW9DU22"/>
<proteinExistence type="predicted"/>
<evidence type="ECO:0000313" key="2">
    <source>
        <dbReference type="EMBL" id="MDX5932574.1"/>
    </source>
</evidence>
<dbReference type="CDD" id="cd00093">
    <property type="entry name" value="HTH_XRE"/>
    <property type="match status" value="1"/>
</dbReference>
<name>A0AAW9DU22_ACIAO</name>
<feature type="compositionally biased region" description="Basic and acidic residues" evidence="1">
    <location>
        <begin position="14"/>
        <end position="26"/>
    </location>
</feature>
<reference evidence="2 3" key="1">
    <citation type="submission" date="2023-11" db="EMBL/GenBank/DDBJ databases">
        <title>MicrobeMod: A computational toolkit for identifying prokaryotic methylation and restriction-modification with nanopore sequencing.</title>
        <authorList>
            <person name="Crits-Christoph A."/>
            <person name="Kang S.C."/>
            <person name="Lee H."/>
            <person name="Ostrov N."/>
        </authorList>
    </citation>
    <scope>NUCLEOTIDE SEQUENCE [LARGE SCALE GENOMIC DNA]</scope>
    <source>
        <strain evidence="2 3">DSMZ 700</strain>
    </source>
</reference>
<dbReference type="EMBL" id="JAWXYB010000018">
    <property type="protein sequence ID" value="MDX5932574.1"/>
    <property type="molecule type" value="Genomic_DNA"/>
</dbReference>
<dbReference type="SUPFAM" id="SSF47413">
    <property type="entry name" value="lambda repressor-like DNA-binding domains"/>
    <property type="match status" value="1"/>
</dbReference>
<evidence type="ECO:0000313" key="3">
    <source>
        <dbReference type="Proteomes" id="UP001279553"/>
    </source>
</evidence>
<dbReference type="Gene3D" id="1.10.260.40">
    <property type="entry name" value="lambda repressor-like DNA-binding domains"/>
    <property type="match status" value="1"/>
</dbReference>
<organism evidence="2 3">
    <name type="scientific">Acidiphilium acidophilum</name>
    <name type="common">Thiobacillus acidophilus</name>
    <dbReference type="NCBI Taxonomy" id="76588"/>
    <lineage>
        <taxon>Bacteria</taxon>
        <taxon>Pseudomonadati</taxon>
        <taxon>Pseudomonadota</taxon>
        <taxon>Alphaproteobacteria</taxon>
        <taxon>Acetobacterales</taxon>
        <taxon>Acidocellaceae</taxon>
        <taxon>Acidiphilium</taxon>
    </lineage>
</organism>
<accession>A0AAW9DU22</accession>
<sequence>MDHTTEIAIPAAPHDPEDVPTTREALESGQNARLIRQTRTKLNLSQPEFATRYRIPLETLRDWEQARVTPPDFAVAYMQVIVHRHSTADEVLAS</sequence>
<dbReference type="Proteomes" id="UP001279553">
    <property type="component" value="Unassembled WGS sequence"/>
</dbReference>
<dbReference type="GO" id="GO:0003677">
    <property type="term" value="F:DNA binding"/>
    <property type="evidence" value="ECO:0007669"/>
    <property type="project" value="InterPro"/>
</dbReference>
<dbReference type="InterPro" id="IPR010982">
    <property type="entry name" value="Lambda_DNA-bd_dom_sf"/>
</dbReference>
<dbReference type="InterPro" id="IPR001387">
    <property type="entry name" value="Cro/C1-type_HTH"/>
</dbReference>
<dbReference type="RefSeq" id="WP_319615430.1">
    <property type="nucleotide sequence ID" value="NZ_JAWXYB010000018.1"/>
</dbReference>
<gene>
    <name evidence="2" type="ORF">SIL87_17600</name>
</gene>